<evidence type="ECO:0000256" key="7">
    <source>
        <dbReference type="ARBA" id="ARBA00022741"/>
    </source>
</evidence>
<dbReference type="SUPFAM" id="SSF51206">
    <property type="entry name" value="cAMP-binding domain-like"/>
    <property type="match status" value="2"/>
</dbReference>
<dbReference type="InterPro" id="IPR035014">
    <property type="entry name" value="STKc_cGK"/>
</dbReference>
<dbReference type="PIRSF" id="PIRSF000559">
    <property type="entry name" value="cGMP-dep_kinase"/>
    <property type="match status" value="1"/>
</dbReference>
<dbReference type="InterPro" id="IPR008271">
    <property type="entry name" value="Ser/Thr_kinase_AS"/>
</dbReference>
<keyword evidence="3" id="KW-0723">Serine/threonine-protein kinase</keyword>
<dbReference type="AlphaFoldDB" id="A0A7M7SW15"/>
<dbReference type="InParanoid" id="A0A7M7SW15"/>
<dbReference type="Gene3D" id="3.30.200.20">
    <property type="entry name" value="Phosphorylase Kinase, domain 1"/>
    <property type="match status" value="1"/>
</dbReference>
<comment type="similarity">
    <text evidence="1">Belongs to the protein kinase superfamily. AGC Ser/Thr protein kinase family. cGMP subfamily.</text>
</comment>
<dbReference type="InterPro" id="IPR011009">
    <property type="entry name" value="Kinase-like_dom_sf"/>
</dbReference>
<dbReference type="InterPro" id="IPR017441">
    <property type="entry name" value="Protein_kinase_ATP_BS"/>
</dbReference>
<accession>A0A7M7SW15</accession>
<dbReference type="FunFam" id="3.30.200.20:FF:000005">
    <property type="entry name" value="cAMP-dependent protein kinase catalytic subunit"/>
    <property type="match status" value="1"/>
</dbReference>
<dbReference type="Pfam" id="PF00069">
    <property type="entry name" value="Pkinase"/>
    <property type="match status" value="1"/>
</dbReference>
<dbReference type="Proteomes" id="UP000007110">
    <property type="component" value="Unassembled WGS sequence"/>
</dbReference>
<evidence type="ECO:0000256" key="15">
    <source>
        <dbReference type="PROSITE-ProRule" id="PRU10141"/>
    </source>
</evidence>
<dbReference type="EnsemblMetazoa" id="XM_030979507">
    <property type="protein sequence ID" value="XP_030835367"/>
    <property type="gene ID" value="LOC589462"/>
</dbReference>
<dbReference type="PRINTS" id="PR00104">
    <property type="entry name" value="CGMPKINASE"/>
</dbReference>
<dbReference type="FunFam" id="2.60.120.10:FF:000035">
    <property type="entry name" value="cGMP-dependent protein kinase"/>
    <property type="match status" value="1"/>
</dbReference>
<reference evidence="20" key="2">
    <citation type="submission" date="2021-01" db="UniProtKB">
        <authorList>
            <consortium name="EnsemblMetazoa"/>
        </authorList>
    </citation>
    <scope>IDENTIFICATION</scope>
</reference>
<feature type="binding site" evidence="14 15">
    <location>
        <position position="316"/>
    </location>
    <ligand>
        <name>ATP</name>
        <dbReference type="ChEBI" id="CHEBI:30616"/>
    </ligand>
</feature>
<dbReference type="InterPro" id="IPR000719">
    <property type="entry name" value="Prot_kinase_dom"/>
</dbReference>
<dbReference type="InterPro" id="IPR000961">
    <property type="entry name" value="AGC-kinase_C"/>
</dbReference>
<dbReference type="PROSITE" id="PS00108">
    <property type="entry name" value="PROTEIN_KINASE_ST"/>
    <property type="match status" value="1"/>
</dbReference>
<keyword evidence="6" id="KW-0808">Transferase</keyword>
<feature type="domain" description="Cyclic nucleotide-binding" evidence="18">
    <location>
        <begin position="32"/>
        <end position="147"/>
    </location>
</feature>
<dbReference type="FunFam" id="1.10.510.10:FF:000096">
    <property type="entry name" value="cGMP-dependent protein kinase"/>
    <property type="match status" value="1"/>
</dbReference>
<evidence type="ECO:0000259" key="19">
    <source>
        <dbReference type="PROSITE" id="PS51285"/>
    </source>
</evidence>
<dbReference type="Gene3D" id="1.10.510.10">
    <property type="entry name" value="Transferase(Phosphotransferase) domain 1"/>
    <property type="match status" value="1"/>
</dbReference>
<feature type="active site" description="Proton acceptor" evidence="13">
    <location>
        <position position="410"/>
    </location>
</feature>
<feature type="domain" description="Cyclic nucleotide-binding" evidence="18">
    <location>
        <begin position="150"/>
        <end position="273"/>
    </location>
</feature>
<dbReference type="InterPro" id="IPR018488">
    <property type="entry name" value="cNMP-bd_CS"/>
</dbReference>
<dbReference type="GO" id="GO:0005524">
    <property type="term" value="F:ATP binding"/>
    <property type="evidence" value="ECO:0007669"/>
    <property type="project" value="UniProtKB-UniRule"/>
</dbReference>
<dbReference type="CDD" id="cd00038">
    <property type="entry name" value="CAP_ED"/>
    <property type="match status" value="2"/>
</dbReference>
<evidence type="ECO:0000256" key="8">
    <source>
        <dbReference type="ARBA" id="ARBA00022777"/>
    </source>
</evidence>
<evidence type="ECO:0000256" key="5">
    <source>
        <dbReference type="ARBA" id="ARBA00022553"/>
    </source>
</evidence>
<feature type="domain" description="AGC-kinase C-terminal" evidence="19">
    <location>
        <begin position="546"/>
        <end position="597"/>
    </location>
</feature>
<dbReference type="CDD" id="cd05572">
    <property type="entry name" value="STKc_cGK"/>
    <property type="match status" value="1"/>
</dbReference>
<evidence type="ECO:0000256" key="1">
    <source>
        <dbReference type="ARBA" id="ARBA00006352"/>
    </source>
</evidence>
<dbReference type="InterPro" id="IPR018490">
    <property type="entry name" value="cNMP-bd_dom_sf"/>
</dbReference>
<comment type="catalytic activity">
    <reaction evidence="11">
        <text>L-threonyl-[protein] + ATP = O-phospho-L-threonyl-[protein] + ADP + H(+)</text>
        <dbReference type="Rhea" id="RHEA:46608"/>
        <dbReference type="Rhea" id="RHEA-COMP:11060"/>
        <dbReference type="Rhea" id="RHEA-COMP:11605"/>
        <dbReference type="ChEBI" id="CHEBI:15378"/>
        <dbReference type="ChEBI" id="CHEBI:30013"/>
        <dbReference type="ChEBI" id="CHEBI:30616"/>
        <dbReference type="ChEBI" id="CHEBI:61977"/>
        <dbReference type="ChEBI" id="CHEBI:456216"/>
        <dbReference type="EC" id="2.7.11.12"/>
    </reaction>
</comment>
<dbReference type="PROSITE" id="PS00888">
    <property type="entry name" value="CNMP_BINDING_1"/>
    <property type="match status" value="2"/>
</dbReference>
<proteinExistence type="inferred from homology"/>
<dbReference type="PROSITE" id="PS00889">
    <property type="entry name" value="CNMP_BINDING_2"/>
    <property type="match status" value="1"/>
</dbReference>
<evidence type="ECO:0000256" key="9">
    <source>
        <dbReference type="ARBA" id="ARBA00022840"/>
    </source>
</evidence>
<evidence type="ECO:0000256" key="14">
    <source>
        <dbReference type="PIRSR" id="PIRSR000559-2"/>
    </source>
</evidence>
<evidence type="ECO:0000256" key="13">
    <source>
        <dbReference type="PIRSR" id="PIRSR000559-1"/>
    </source>
</evidence>
<keyword evidence="4" id="KW-0140">cGMP</keyword>
<comment type="catalytic activity">
    <reaction evidence="12">
        <text>L-seryl-[protein] + ATP = O-phospho-L-seryl-[protein] + ADP + H(+)</text>
        <dbReference type="Rhea" id="RHEA:17989"/>
        <dbReference type="Rhea" id="RHEA-COMP:9863"/>
        <dbReference type="Rhea" id="RHEA-COMP:11604"/>
        <dbReference type="ChEBI" id="CHEBI:15378"/>
        <dbReference type="ChEBI" id="CHEBI:29999"/>
        <dbReference type="ChEBI" id="CHEBI:30616"/>
        <dbReference type="ChEBI" id="CHEBI:83421"/>
        <dbReference type="ChEBI" id="CHEBI:456216"/>
        <dbReference type="EC" id="2.7.11.12"/>
    </reaction>
</comment>
<evidence type="ECO:0000256" key="2">
    <source>
        <dbReference type="ARBA" id="ARBA00012428"/>
    </source>
</evidence>
<dbReference type="PANTHER" id="PTHR24353:SF111">
    <property type="match status" value="1"/>
</dbReference>
<protein>
    <recommendedName>
        <fullName evidence="2">cGMP-dependent protein kinase</fullName>
        <ecNumber evidence="2">2.7.11.12</ecNumber>
    </recommendedName>
</protein>
<dbReference type="InterPro" id="IPR002374">
    <property type="entry name" value="cGMP_dep_kinase"/>
</dbReference>
<name>A0A7M7SW15_STRPU</name>
<dbReference type="SMART" id="SM00220">
    <property type="entry name" value="S_TKc"/>
    <property type="match status" value="1"/>
</dbReference>
<evidence type="ECO:0000313" key="20">
    <source>
        <dbReference type="EnsemblMetazoa" id="XP_030835367"/>
    </source>
</evidence>
<reference evidence="21" key="1">
    <citation type="submission" date="2015-02" db="EMBL/GenBank/DDBJ databases">
        <title>Genome sequencing for Strongylocentrotus purpuratus.</title>
        <authorList>
            <person name="Murali S."/>
            <person name="Liu Y."/>
            <person name="Vee V."/>
            <person name="English A."/>
            <person name="Wang M."/>
            <person name="Skinner E."/>
            <person name="Han Y."/>
            <person name="Muzny D.M."/>
            <person name="Worley K.C."/>
            <person name="Gibbs R.A."/>
        </authorList>
    </citation>
    <scope>NUCLEOTIDE SEQUENCE</scope>
</reference>
<dbReference type="OrthoDB" id="63267at2759"/>
<dbReference type="SMART" id="SM00133">
    <property type="entry name" value="S_TK_X"/>
    <property type="match status" value="1"/>
</dbReference>
<dbReference type="KEGG" id="spu:589462"/>
<dbReference type="InterPro" id="IPR014710">
    <property type="entry name" value="RmlC-like_jellyroll"/>
</dbReference>
<keyword evidence="5" id="KW-0597">Phosphoprotein</keyword>
<dbReference type="PROSITE" id="PS00107">
    <property type="entry name" value="PROTEIN_KINASE_ATP"/>
    <property type="match status" value="1"/>
</dbReference>
<evidence type="ECO:0000256" key="10">
    <source>
        <dbReference type="ARBA" id="ARBA00022992"/>
    </source>
</evidence>
<organism evidence="20 21">
    <name type="scientific">Strongylocentrotus purpuratus</name>
    <name type="common">Purple sea urchin</name>
    <dbReference type="NCBI Taxonomy" id="7668"/>
    <lineage>
        <taxon>Eukaryota</taxon>
        <taxon>Metazoa</taxon>
        <taxon>Echinodermata</taxon>
        <taxon>Eleutherozoa</taxon>
        <taxon>Echinozoa</taxon>
        <taxon>Echinoidea</taxon>
        <taxon>Euechinoidea</taxon>
        <taxon>Echinacea</taxon>
        <taxon>Camarodonta</taxon>
        <taxon>Echinidea</taxon>
        <taxon>Strongylocentrotidae</taxon>
        <taxon>Strongylocentrotus</taxon>
    </lineage>
</organism>
<evidence type="ECO:0000256" key="11">
    <source>
        <dbReference type="ARBA" id="ARBA00047298"/>
    </source>
</evidence>
<evidence type="ECO:0000256" key="12">
    <source>
        <dbReference type="ARBA" id="ARBA00047462"/>
    </source>
</evidence>
<dbReference type="FunCoup" id="A0A7M7SW15">
    <property type="interactions" value="509"/>
</dbReference>
<dbReference type="EC" id="2.7.11.12" evidence="2"/>
<evidence type="ECO:0000313" key="21">
    <source>
        <dbReference type="Proteomes" id="UP000007110"/>
    </source>
</evidence>
<dbReference type="SUPFAM" id="SSF56112">
    <property type="entry name" value="Protein kinase-like (PK-like)"/>
    <property type="match status" value="1"/>
</dbReference>
<feature type="domain" description="Protein kinase" evidence="17">
    <location>
        <begin position="287"/>
        <end position="545"/>
    </location>
</feature>
<dbReference type="PROSITE" id="PS50042">
    <property type="entry name" value="CNMP_BINDING_3"/>
    <property type="match status" value="2"/>
</dbReference>
<keyword evidence="7 14" id="KW-0547">Nucleotide-binding</keyword>
<keyword evidence="10" id="KW-0142">cGMP-binding</keyword>
<evidence type="ECO:0000259" key="18">
    <source>
        <dbReference type="PROSITE" id="PS50042"/>
    </source>
</evidence>
<evidence type="ECO:0000256" key="4">
    <source>
        <dbReference type="ARBA" id="ARBA00022535"/>
    </source>
</evidence>
<keyword evidence="9 14" id="KW-0067">ATP-binding</keyword>
<dbReference type="PROSITE" id="PS51285">
    <property type="entry name" value="AGC_KINASE_CTER"/>
    <property type="match status" value="1"/>
</dbReference>
<sequence>MDVFKNAWRRLFSPLSNAARECIKSAILDNDFMKNLESSQIQEIVDCMYPVEYSKSSCIIKEGDVGSLVYVMEEGKVEVTKEGKFLTTMGPGKVFGELAILYNCTRTATVKAVTNTKLWAIDRQCFQAIMMKTSLVRQADFVELIRRVPTFHLLPDETLNKIADVVDETYFDEGDYIVRQGASGDTMYIISKGKCQVMQKTMSGQIKNTKILEKGDFFGQPALEGDEIIREATVIAADSNGVVCLALDREAFLQIAGGLDPVIKNKLEDNAKSRVDSEFADLQLDDIHIVATLGVGGFGRVELVRLDGSNQTYALKQLKKRHIVETRQQEHIMSEKNIMLEARCDFIVRLYCTFKDNKYLYMLLEACLGGELWTILRDKGSFDDSTTRFYTACVTEALAYLHNKGIVYRDLKPENILLDNKGYGKLVDFGFAKRIGHGRKTWTFCGTPEYVAPEIILNRGHDLSADYWSLGILMFELLTGSPPFTGSDPMKTYNIILKGMDMIEFPRKITRNAANMIKKLCKDNPTERLGYQKSGLKDIQKHKWFDGFNWEGLRKRSLTPPIVPTVRSNSDASNFDDYPPDHEAAPEDDTSGWDKDF</sequence>
<feature type="binding site" evidence="14">
    <location>
        <begin position="293"/>
        <end position="301"/>
    </location>
    <ligand>
        <name>ATP</name>
        <dbReference type="ChEBI" id="CHEBI:30616"/>
    </ligand>
</feature>
<dbReference type="PANTHER" id="PTHR24353">
    <property type="entry name" value="CYCLIC NUCLEOTIDE-DEPENDENT PROTEIN KINASE"/>
    <property type="match status" value="1"/>
</dbReference>
<dbReference type="GO" id="GO:0004692">
    <property type="term" value="F:cGMP-dependent protein kinase activity"/>
    <property type="evidence" value="ECO:0007669"/>
    <property type="project" value="UniProtKB-EC"/>
</dbReference>
<evidence type="ECO:0000256" key="3">
    <source>
        <dbReference type="ARBA" id="ARBA00022527"/>
    </source>
</evidence>
<dbReference type="CTD" id="5592"/>
<evidence type="ECO:0000256" key="16">
    <source>
        <dbReference type="SAM" id="MobiDB-lite"/>
    </source>
</evidence>
<evidence type="ECO:0000256" key="6">
    <source>
        <dbReference type="ARBA" id="ARBA00022679"/>
    </source>
</evidence>
<keyword evidence="21" id="KW-1185">Reference proteome</keyword>
<evidence type="ECO:0000259" key="17">
    <source>
        <dbReference type="PROSITE" id="PS50011"/>
    </source>
</evidence>
<dbReference type="GeneID" id="589462"/>
<dbReference type="InterPro" id="IPR000595">
    <property type="entry name" value="cNMP-bd_dom"/>
</dbReference>
<dbReference type="Gene3D" id="2.60.120.10">
    <property type="entry name" value="Jelly Rolls"/>
    <property type="match status" value="2"/>
</dbReference>
<dbReference type="SMART" id="SM00100">
    <property type="entry name" value="cNMP"/>
    <property type="match status" value="2"/>
</dbReference>
<dbReference type="PROSITE" id="PS50011">
    <property type="entry name" value="PROTEIN_KINASE_DOM"/>
    <property type="match status" value="1"/>
</dbReference>
<dbReference type="GO" id="GO:0007165">
    <property type="term" value="P:signal transduction"/>
    <property type="evidence" value="ECO:0000318"/>
    <property type="project" value="GO_Central"/>
</dbReference>
<feature type="region of interest" description="Disordered" evidence="16">
    <location>
        <begin position="561"/>
        <end position="597"/>
    </location>
</feature>
<dbReference type="GO" id="GO:0030553">
    <property type="term" value="F:cGMP binding"/>
    <property type="evidence" value="ECO:0007669"/>
    <property type="project" value="UniProtKB-KW"/>
</dbReference>
<dbReference type="RefSeq" id="XP_030835367.1">
    <property type="nucleotide sequence ID" value="XM_030979507.1"/>
</dbReference>
<keyword evidence="8" id="KW-0418">Kinase</keyword>
<dbReference type="OMA" id="ESCLADC"/>
<dbReference type="Pfam" id="PF00027">
    <property type="entry name" value="cNMP_binding"/>
    <property type="match status" value="2"/>
</dbReference>